<evidence type="ECO:0000313" key="2">
    <source>
        <dbReference type="EMBL" id="MDR5654905.1"/>
    </source>
</evidence>
<sequence>MGRGGAVRRLTMRRVTGALAALLLADAAAAGVACDPGAVDLRGPFGQARFSVELADTPVERAQGLMFRDSLPRGAGMLFVHDAPGRVAFWMKNTLIPLDMIFLDAQGRVTRVHPQAVPGDLTPIDGGGAVFAVLEINGGLAARMGIAPGAEMRHPAFAAHDPAWPCE</sequence>
<dbReference type="PANTHER" id="PTHR37953:SF1">
    <property type="entry name" value="UPF0127 PROTEIN MJ1496"/>
    <property type="match status" value="1"/>
</dbReference>
<dbReference type="Proteomes" id="UP001247754">
    <property type="component" value="Unassembled WGS sequence"/>
</dbReference>
<comment type="caution">
    <text evidence="2">The sequence shown here is derived from an EMBL/GenBank/DDBJ whole genome shotgun (WGS) entry which is preliminary data.</text>
</comment>
<evidence type="ECO:0000313" key="3">
    <source>
        <dbReference type="Proteomes" id="UP001247754"/>
    </source>
</evidence>
<proteinExistence type="predicted"/>
<keyword evidence="1" id="KW-0732">Signal</keyword>
<dbReference type="Gene3D" id="2.60.120.1140">
    <property type="entry name" value="Protein of unknown function DUF192"/>
    <property type="match status" value="1"/>
</dbReference>
<dbReference type="PANTHER" id="PTHR37953">
    <property type="entry name" value="UPF0127 PROTEIN MJ1496"/>
    <property type="match status" value="1"/>
</dbReference>
<dbReference type="RefSeq" id="WP_310459047.1">
    <property type="nucleotide sequence ID" value="NZ_JAVKPH010000038.1"/>
</dbReference>
<evidence type="ECO:0000256" key="1">
    <source>
        <dbReference type="SAM" id="SignalP"/>
    </source>
</evidence>
<dbReference type="InterPro" id="IPR003795">
    <property type="entry name" value="DUF192"/>
</dbReference>
<gene>
    <name evidence="2" type="ORF">RGD00_20025</name>
</gene>
<accession>A0ABU1FDE0</accession>
<feature type="chain" id="PRO_5046589009" evidence="1">
    <location>
        <begin position="21"/>
        <end position="167"/>
    </location>
</feature>
<keyword evidence="3" id="KW-1185">Reference proteome</keyword>
<dbReference type="Pfam" id="PF02643">
    <property type="entry name" value="DUF192"/>
    <property type="match status" value="1"/>
</dbReference>
<organism evidence="2 3">
    <name type="scientific">Ruixingdingia sedimenti</name>
    <dbReference type="NCBI Taxonomy" id="3073604"/>
    <lineage>
        <taxon>Bacteria</taxon>
        <taxon>Pseudomonadati</taxon>
        <taxon>Pseudomonadota</taxon>
        <taxon>Alphaproteobacteria</taxon>
        <taxon>Rhodobacterales</taxon>
        <taxon>Paracoccaceae</taxon>
        <taxon>Ruixingdingia</taxon>
    </lineage>
</organism>
<dbReference type="InterPro" id="IPR038695">
    <property type="entry name" value="Saro_0823-like_sf"/>
</dbReference>
<reference evidence="2 3" key="1">
    <citation type="submission" date="2023-09" db="EMBL/GenBank/DDBJ databases">
        <title>Xinfangfangia sedmenti sp. nov., isolated the sedment.</title>
        <authorList>
            <person name="Xu L."/>
        </authorList>
    </citation>
    <scope>NUCLEOTIDE SEQUENCE [LARGE SCALE GENOMIC DNA]</scope>
    <source>
        <strain evidence="2 3">LG-4</strain>
    </source>
</reference>
<dbReference type="EMBL" id="JAVKPH010000038">
    <property type="protein sequence ID" value="MDR5654905.1"/>
    <property type="molecule type" value="Genomic_DNA"/>
</dbReference>
<protein>
    <submittedName>
        <fullName evidence="2">DUF192 domain-containing protein</fullName>
    </submittedName>
</protein>
<feature type="signal peptide" evidence="1">
    <location>
        <begin position="1"/>
        <end position="20"/>
    </location>
</feature>
<name>A0ABU1FDE0_9RHOB</name>